<comment type="cofactor">
    <cofactor evidence="2">
        <name>Mn(2+)</name>
        <dbReference type="ChEBI" id="CHEBI:29035"/>
    </cofactor>
</comment>
<dbReference type="GO" id="GO:0005737">
    <property type="term" value="C:cytoplasm"/>
    <property type="evidence" value="ECO:0007669"/>
    <property type="project" value="TreeGrafter"/>
</dbReference>
<dbReference type="AlphaFoldDB" id="A0A284VMP4"/>
<dbReference type="Proteomes" id="UP000218615">
    <property type="component" value="Unassembled WGS sequence"/>
</dbReference>
<dbReference type="EMBL" id="FZMP01000096">
    <property type="protein sequence ID" value="SNQ60508.1"/>
    <property type="molecule type" value="Genomic_DNA"/>
</dbReference>
<dbReference type="GO" id="GO:0070006">
    <property type="term" value="F:metalloaminopeptidase activity"/>
    <property type="evidence" value="ECO:0007669"/>
    <property type="project" value="InterPro"/>
</dbReference>
<gene>
    <name evidence="10" type="primary">map</name>
    <name evidence="10" type="ORF">MNV_1850017</name>
</gene>
<dbReference type="PANTHER" id="PTHR45777:SF2">
    <property type="entry name" value="METHIONINE AMINOPEPTIDASE 2"/>
    <property type="match status" value="1"/>
</dbReference>
<dbReference type="SUPFAM" id="SSF55920">
    <property type="entry name" value="Creatinase/aminopeptidase"/>
    <property type="match status" value="1"/>
</dbReference>
<dbReference type="RefSeq" id="WP_096204888.1">
    <property type="nucleotide sequence ID" value="NZ_FZMP01000096.1"/>
</dbReference>
<dbReference type="Gene3D" id="1.10.10.10">
    <property type="entry name" value="Winged helix-like DNA-binding domain superfamily/Winged helix DNA-binding domain"/>
    <property type="match status" value="1"/>
</dbReference>
<reference evidence="11" key="1">
    <citation type="submission" date="2017-06" db="EMBL/GenBank/DDBJ databases">
        <authorList>
            <person name="Cremers G."/>
        </authorList>
    </citation>
    <scope>NUCLEOTIDE SEQUENCE [LARGE SCALE GENOMIC DNA]</scope>
</reference>
<dbReference type="EC" id="3.4.11.18" evidence="8"/>
<dbReference type="InterPro" id="IPR001714">
    <property type="entry name" value="Pept_M24_MAP"/>
</dbReference>
<name>A0A284VMP4_9EURY</name>
<evidence type="ECO:0000313" key="10">
    <source>
        <dbReference type="EMBL" id="SNQ60508.1"/>
    </source>
</evidence>
<dbReference type="GO" id="GO:0046872">
    <property type="term" value="F:metal ion binding"/>
    <property type="evidence" value="ECO:0007669"/>
    <property type="project" value="UniProtKB-KW"/>
</dbReference>
<dbReference type="PANTHER" id="PTHR45777">
    <property type="entry name" value="METHIONINE AMINOPEPTIDASE 2"/>
    <property type="match status" value="1"/>
</dbReference>
<evidence type="ECO:0000259" key="9">
    <source>
        <dbReference type="Pfam" id="PF00557"/>
    </source>
</evidence>
<evidence type="ECO:0000256" key="2">
    <source>
        <dbReference type="ARBA" id="ARBA00001936"/>
    </source>
</evidence>
<keyword evidence="4 8" id="KW-0031">Aminopeptidase</keyword>
<keyword evidence="7 10" id="KW-0378">Hydrolase</keyword>
<comment type="catalytic activity">
    <reaction evidence="1 8">
        <text>Release of N-terminal amino acids, preferentially methionine, from peptides and arylamides.</text>
        <dbReference type="EC" id="3.4.11.18"/>
    </reaction>
</comment>
<comment type="similarity">
    <text evidence="8">Belongs to the peptidase M24A family.</text>
</comment>
<dbReference type="Gene3D" id="3.90.230.10">
    <property type="entry name" value="Creatinase/methionine aminopeptidase superfamily"/>
    <property type="match status" value="1"/>
</dbReference>
<comment type="function">
    <text evidence="8">Removes the N-terminal methionine from nascent proteins. The N-terminal methionine is often cleaved when the second residue in the primary sequence is small and uncharged (Met-Ala-, Cys, Gly, Pro, Ser, Thr, or Val).</text>
</comment>
<proteinExistence type="inferred from homology"/>
<evidence type="ECO:0000256" key="7">
    <source>
        <dbReference type="ARBA" id="ARBA00022801"/>
    </source>
</evidence>
<dbReference type="NCBIfam" id="TIGR00501">
    <property type="entry name" value="met_pdase_II"/>
    <property type="match status" value="1"/>
</dbReference>
<dbReference type="InterPro" id="IPR002468">
    <property type="entry name" value="Pept_M24A_MAP2"/>
</dbReference>
<accession>A0A284VMP4</accession>
<evidence type="ECO:0000256" key="5">
    <source>
        <dbReference type="ARBA" id="ARBA00022670"/>
    </source>
</evidence>
<dbReference type="InterPro" id="IPR036005">
    <property type="entry name" value="Creatinase/aminopeptidase-like"/>
</dbReference>
<organism evidence="10 11">
    <name type="scientific">Candidatus Methanoperedens nitratireducens</name>
    <dbReference type="NCBI Taxonomy" id="1392998"/>
    <lineage>
        <taxon>Archaea</taxon>
        <taxon>Methanobacteriati</taxon>
        <taxon>Methanobacteriota</taxon>
        <taxon>Stenosarchaea group</taxon>
        <taxon>Methanomicrobia</taxon>
        <taxon>Methanosarcinales</taxon>
        <taxon>ANME-2 cluster</taxon>
        <taxon>Candidatus Methanoperedentaceae</taxon>
        <taxon>Candidatus Methanoperedens</taxon>
    </lineage>
</organism>
<comment type="cofactor">
    <cofactor evidence="3">
        <name>Fe(2+)</name>
        <dbReference type="ChEBI" id="CHEBI:29033"/>
    </cofactor>
</comment>
<evidence type="ECO:0000256" key="1">
    <source>
        <dbReference type="ARBA" id="ARBA00000294"/>
    </source>
</evidence>
<dbReference type="InterPro" id="IPR036388">
    <property type="entry name" value="WH-like_DNA-bd_sf"/>
</dbReference>
<evidence type="ECO:0000313" key="11">
    <source>
        <dbReference type="Proteomes" id="UP000218615"/>
    </source>
</evidence>
<dbReference type="InterPro" id="IPR000994">
    <property type="entry name" value="Pept_M24"/>
</dbReference>
<dbReference type="PRINTS" id="PR00599">
    <property type="entry name" value="MAPEPTIDASE"/>
</dbReference>
<keyword evidence="11" id="KW-1185">Reference proteome</keyword>
<dbReference type="InterPro" id="IPR050247">
    <property type="entry name" value="Met_Aminopeptidase_Type2"/>
</dbReference>
<evidence type="ECO:0000256" key="6">
    <source>
        <dbReference type="ARBA" id="ARBA00022723"/>
    </source>
</evidence>
<evidence type="ECO:0000256" key="3">
    <source>
        <dbReference type="ARBA" id="ARBA00001954"/>
    </source>
</evidence>
<dbReference type="GO" id="GO:0006508">
    <property type="term" value="P:proteolysis"/>
    <property type="evidence" value="ECO:0007669"/>
    <property type="project" value="UniProtKB-KW"/>
</dbReference>
<comment type="cofactor">
    <cofactor evidence="8">
        <name>Co(2+)</name>
        <dbReference type="ChEBI" id="CHEBI:48828"/>
    </cofactor>
    <cofactor evidence="8">
        <name>Zn(2+)</name>
        <dbReference type="ChEBI" id="CHEBI:29105"/>
    </cofactor>
    <cofactor evidence="8">
        <name>Mn(2+)</name>
        <dbReference type="ChEBI" id="CHEBI:29035"/>
    </cofactor>
    <cofactor evidence="8">
        <name>Fe(2+)</name>
        <dbReference type="ChEBI" id="CHEBI:29033"/>
    </cofactor>
    <text evidence="8">Binds 2 divalent metal cations per subunit. Has a high-affinity and a low affinity metal-binding site. The true nature of the physiological cofactor is under debate. The enzyme is active with cobalt, zinc, manganese or divalent iron ions.</text>
</comment>
<dbReference type="Pfam" id="PF00557">
    <property type="entry name" value="Peptidase_M24"/>
    <property type="match status" value="1"/>
</dbReference>
<sequence>MNEEIHSYYIEAGKIAARVRNEAVCRIKEDVALLEVAEYAENRIKELGGNIAFPCNISINEIASHYTPEDNLRCFCKGDVVKIDTGVHIEGYIADTASTVEVGTGNHRKLINACEEALEKAIAAIKDNTETKAIGKIIGNTIKKHGFNPVKDLTGHSLEQYRLHAGVTIPNYGSFLSQKIKKDMVFAIEPFATYGKGNIKYGKPHIFAVNGMTRTKEGRQIKDRFGTLPFAKRWVPQIKVGDIKGLRKYFELSEADGEIVAQAEHTVIINENGCEVTTR</sequence>
<evidence type="ECO:0000256" key="4">
    <source>
        <dbReference type="ARBA" id="ARBA00022438"/>
    </source>
</evidence>
<dbReference type="GO" id="GO:0004239">
    <property type="term" value="F:initiator methionyl aminopeptidase activity"/>
    <property type="evidence" value="ECO:0007669"/>
    <property type="project" value="UniProtKB-EC"/>
</dbReference>
<keyword evidence="6 8" id="KW-0479">Metal-binding</keyword>
<feature type="domain" description="Peptidase M24" evidence="9">
    <location>
        <begin position="11"/>
        <end position="197"/>
    </location>
</feature>
<dbReference type="OrthoDB" id="372008at2157"/>
<protein>
    <recommendedName>
        <fullName evidence="8">Methionine aminopeptidase</fullName>
        <ecNumber evidence="8">3.4.11.18</ecNumber>
    </recommendedName>
</protein>
<keyword evidence="5 8" id="KW-0645">Protease</keyword>
<evidence type="ECO:0000256" key="8">
    <source>
        <dbReference type="RuleBase" id="RU003653"/>
    </source>
</evidence>